<dbReference type="Gene3D" id="6.10.340.10">
    <property type="match status" value="1"/>
</dbReference>
<dbReference type="Proteomes" id="UP000240212">
    <property type="component" value="Unassembled WGS sequence"/>
</dbReference>
<keyword evidence="3" id="KW-0145">Chemotaxis</keyword>
<dbReference type="PROSITE" id="PS50885">
    <property type="entry name" value="HAMP"/>
    <property type="match status" value="1"/>
</dbReference>
<dbReference type="GO" id="GO:0006935">
    <property type="term" value="P:chemotaxis"/>
    <property type="evidence" value="ECO:0007669"/>
    <property type="project" value="UniProtKB-KW"/>
</dbReference>
<evidence type="ECO:0000313" key="11">
    <source>
        <dbReference type="Proteomes" id="UP000240212"/>
    </source>
</evidence>
<evidence type="ECO:0000256" key="6">
    <source>
        <dbReference type="PROSITE-ProRule" id="PRU00284"/>
    </source>
</evidence>
<dbReference type="OrthoDB" id="6052907at2"/>
<protein>
    <submittedName>
        <fullName evidence="10">Methyl-accepting chemotaxis protein</fullName>
    </submittedName>
</protein>
<dbReference type="CDD" id="cd06225">
    <property type="entry name" value="HAMP"/>
    <property type="match status" value="1"/>
</dbReference>
<evidence type="ECO:0000256" key="5">
    <source>
        <dbReference type="ARBA" id="ARBA00029447"/>
    </source>
</evidence>
<dbReference type="GO" id="GO:0005886">
    <property type="term" value="C:plasma membrane"/>
    <property type="evidence" value="ECO:0007669"/>
    <property type="project" value="UniProtKB-SubCell"/>
</dbReference>
<evidence type="ECO:0000256" key="7">
    <source>
        <dbReference type="SAM" id="Phobius"/>
    </source>
</evidence>
<dbReference type="SMART" id="SM00283">
    <property type="entry name" value="MA"/>
    <property type="match status" value="1"/>
</dbReference>
<dbReference type="InterPro" id="IPR004090">
    <property type="entry name" value="Chemotax_Me-accpt_rcpt"/>
</dbReference>
<dbReference type="CDD" id="cd11386">
    <property type="entry name" value="MCP_signal"/>
    <property type="match status" value="1"/>
</dbReference>
<dbReference type="EMBL" id="PYEP01000002">
    <property type="protein sequence ID" value="PSN08946.1"/>
    <property type="molecule type" value="Genomic_DNA"/>
</dbReference>
<keyword evidence="2" id="KW-0488">Methylation</keyword>
<evidence type="ECO:0000256" key="3">
    <source>
        <dbReference type="ARBA" id="ARBA00022500"/>
    </source>
</evidence>
<dbReference type="RefSeq" id="WP_106876614.1">
    <property type="nucleotide sequence ID" value="NZ_PYEP01000002.1"/>
</dbReference>
<dbReference type="FunFam" id="1.10.287.950:FF:000001">
    <property type="entry name" value="Methyl-accepting chemotaxis sensory transducer"/>
    <property type="match status" value="1"/>
</dbReference>
<dbReference type="Gene3D" id="1.10.287.950">
    <property type="entry name" value="Methyl-accepting chemotaxis protein"/>
    <property type="match status" value="1"/>
</dbReference>
<dbReference type="SUPFAM" id="SSF58104">
    <property type="entry name" value="Methyl-accepting chemotaxis protein (MCP) signaling domain"/>
    <property type="match status" value="1"/>
</dbReference>
<dbReference type="STRING" id="1388748.GCA_000463155_03399"/>
<evidence type="ECO:0000256" key="4">
    <source>
        <dbReference type="ARBA" id="ARBA00023224"/>
    </source>
</evidence>
<keyword evidence="7" id="KW-0812">Transmembrane</keyword>
<feature type="domain" description="HAMP" evidence="9">
    <location>
        <begin position="221"/>
        <end position="273"/>
    </location>
</feature>
<keyword evidence="4 6" id="KW-0807">Transducer</keyword>
<reference evidence="10 11" key="1">
    <citation type="submission" date="2018-03" db="EMBL/GenBank/DDBJ databases">
        <title>Draft genome sequence of the first documented clinical Siccibacter turicensis isolate in Austria.</title>
        <authorList>
            <person name="Lepuschitz S."/>
            <person name="Pekard-Amenitsch S."/>
            <person name="Haunold R."/>
            <person name="Schill S."/>
            <person name="Mach R."/>
            <person name="Allerberger F."/>
            <person name="Ruppitsch W."/>
            <person name="Forsythe S.J."/>
        </authorList>
    </citation>
    <scope>NUCLEOTIDE SEQUENCE [LARGE SCALE GENOMIC DNA]</scope>
    <source>
        <strain evidence="10 11">6100069499-17</strain>
    </source>
</reference>
<dbReference type="InterPro" id="IPR003660">
    <property type="entry name" value="HAMP_dom"/>
</dbReference>
<gene>
    <name evidence="10" type="ORF">C7G83_06275</name>
</gene>
<feature type="transmembrane region" description="Helical" evidence="7">
    <location>
        <begin position="199"/>
        <end position="220"/>
    </location>
</feature>
<evidence type="ECO:0000259" key="9">
    <source>
        <dbReference type="PROSITE" id="PS50885"/>
    </source>
</evidence>
<keyword evidence="7" id="KW-1133">Transmembrane helix</keyword>
<dbReference type="PANTHER" id="PTHR43531">
    <property type="entry name" value="PROTEIN ICFG"/>
    <property type="match status" value="1"/>
</dbReference>
<dbReference type="InterPro" id="IPR004089">
    <property type="entry name" value="MCPsignal_dom"/>
</dbReference>
<dbReference type="Pfam" id="PF00015">
    <property type="entry name" value="MCPsignal"/>
    <property type="match status" value="1"/>
</dbReference>
<dbReference type="PRINTS" id="PR00260">
    <property type="entry name" value="CHEMTRNSDUCR"/>
</dbReference>
<dbReference type="PROSITE" id="PS50111">
    <property type="entry name" value="CHEMOTAXIS_TRANSDUC_2"/>
    <property type="match status" value="1"/>
</dbReference>
<comment type="caution">
    <text evidence="10">The sequence shown here is derived from an EMBL/GenBank/DDBJ whole genome shotgun (WGS) entry which is preliminary data.</text>
</comment>
<keyword evidence="11" id="KW-1185">Reference proteome</keyword>
<evidence type="ECO:0000259" key="8">
    <source>
        <dbReference type="PROSITE" id="PS50111"/>
    </source>
</evidence>
<feature type="domain" description="Methyl-accepting transducer" evidence="8">
    <location>
        <begin position="278"/>
        <end position="507"/>
    </location>
</feature>
<proteinExistence type="inferred from homology"/>
<comment type="similarity">
    <text evidence="5">Belongs to the methyl-accepting chemotaxis (MCP) protein family.</text>
</comment>
<evidence type="ECO:0000256" key="1">
    <source>
        <dbReference type="ARBA" id="ARBA00004429"/>
    </source>
</evidence>
<dbReference type="GO" id="GO:0007165">
    <property type="term" value="P:signal transduction"/>
    <property type="evidence" value="ECO:0007669"/>
    <property type="project" value="UniProtKB-KW"/>
</dbReference>
<dbReference type="Pfam" id="PF00672">
    <property type="entry name" value="HAMP"/>
    <property type="match status" value="1"/>
</dbReference>
<dbReference type="AlphaFoldDB" id="A0A2P8VN03"/>
<sequence length="527" mass="56952">MKLNRFTIGQRLGLLAALLLLATLFIGLRGIINNADSLAQSTDTMRTQMLIARSIDTARNAQVQFKIQVQEWKNTLLRGAQGEETFRKYQQAIVEQSAKTQALLDQLITLLPQLGMDTATAQQTRTLHAQLEQSYIAALKQYAVGDLASAQRVDKLVTGIDREPTKMIDELVAATLARATALHQQIDAHNLAQFEKTRLMLLIVMGFTLVAGSLITLWLVRSITRPLAEAVSIARTVAAGDLQAEITIQGRDETAELMRALREMNHNLTDIVYGVREGTETIATASAQIAQGSRELSSRNEAQASALEQTAASMEELTSVVKNNADNSRHASTLARNACDVAGQGGEAVEKVVHTMSEIHRFSNEINDIIGVIDSIAFQTNILALNAAVEAARAGSEGRGFAVVAAEVRALAQRSASAAQDIRVLIDRSVTRIADGNLLVQEAGSAMDDILQRVKQVSELIETISLASHEQSTGIDQVNVAVTHMDAATQQNATLSQESSSAAQSMHSQAERLLASVSVFKLKSRLA</sequence>
<dbReference type="GO" id="GO:0004888">
    <property type="term" value="F:transmembrane signaling receptor activity"/>
    <property type="evidence" value="ECO:0007669"/>
    <property type="project" value="InterPro"/>
</dbReference>
<comment type="subcellular location">
    <subcellularLocation>
        <location evidence="1">Cell inner membrane</location>
        <topology evidence="1">Multi-pass membrane protein</topology>
    </subcellularLocation>
</comment>
<name>A0A2P8VN03_9ENTR</name>
<dbReference type="PANTHER" id="PTHR43531:SF14">
    <property type="entry name" value="METHYL-ACCEPTING CHEMOTAXIS PROTEIN I-RELATED"/>
    <property type="match status" value="1"/>
</dbReference>
<dbReference type="InterPro" id="IPR051310">
    <property type="entry name" value="MCP_chemotaxis"/>
</dbReference>
<organism evidence="10 11">
    <name type="scientific">Siccibacter turicensis</name>
    <dbReference type="NCBI Taxonomy" id="357233"/>
    <lineage>
        <taxon>Bacteria</taxon>
        <taxon>Pseudomonadati</taxon>
        <taxon>Pseudomonadota</taxon>
        <taxon>Gammaproteobacteria</taxon>
        <taxon>Enterobacterales</taxon>
        <taxon>Enterobacteriaceae</taxon>
        <taxon>Siccibacter</taxon>
    </lineage>
</organism>
<keyword evidence="7" id="KW-0472">Membrane</keyword>
<dbReference type="SMART" id="SM00304">
    <property type="entry name" value="HAMP"/>
    <property type="match status" value="1"/>
</dbReference>
<evidence type="ECO:0000313" key="10">
    <source>
        <dbReference type="EMBL" id="PSN08946.1"/>
    </source>
</evidence>
<accession>A0A2P8VN03</accession>
<evidence type="ECO:0000256" key="2">
    <source>
        <dbReference type="ARBA" id="ARBA00022481"/>
    </source>
</evidence>